<dbReference type="SUPFAM" id="SSF53474">
    <property type="entry name" value="alpha/beta-Hydrolases"/>
    <property type="match status" value="1"/>
</dbReference>
<accession>A0A8H6E6L8</accession>
<reference evidence="2 3" key="1">
    <citation type="submission" date="2019-04" db="EMBL/GenBank/DDBJ databases">
        <title>Aspergillus burnettii sp. nov., novel species from soil in southeast Queensland.</title>
        <authorList>
            <person name="Gilchrist C.L.M."/>
            <person name="Pitt J.I."/>
            <person name="Lange L."/>
            <person name="Lacey H.J."/>
            <person name="Vuong D."/>
            <person name="Midgley D.J."/>
            <person name="Greenfield P."/>
            <person name="Bradbury M."/>
            <person name="Lacey E."/>
            <person name="Busk P.K."/>
            <person name="Pilgaard B."/>
            <person name="Chooi Y.H."/>
            <person name="Piggott A.M."/>
        </authorList>
    </citation>
    <scope>NUCLEOTIDE SEQUENCE [LARGE SCALE GENOMIC DNA]</scope>
    <source>
        <strain evidence="2 3">FRR 5400</strain>
    </source>
</reference>
<comment type="caution">
    <text evidence="2">The sequence shown here is derived from an EMBL/GenBank/DDBJ whole genome shotgun (WGS) entry which is preliminary data.</text>
</comment>
<evidence type="ECO:0000313" key="3">
    <source>
        <dbReference type="Proteomes" id="UP000541154"/>
    </source>
</evidence>
<dbReference type="InterPro" id="IPR000073">
    <property type="entry name" value="AB_hydrolase_1"/>
</dbReference>
<evidence type="ECO:0000313" key="2">
    <source>
        <dbReference type="EMBL" id="KAF5860100.1"/>
    </source>
</evidence>
<name>A0A8H6E6L8_PETAA</name>
<feature type="domain" description="AB hydrolase-1" evidence="1">
    <location>
        <begin position="4"/>
        <end position="176"/>
    </location>
</feature>
<dbReference type="Proteomes" id="UP000541154">
    <property type="component" value="Unassembled WGS sequence"/>
</dbReference>
<dbReference type="AlphaFoldDB" id="A0A8H6E6L8"/>
<evidence type="ECO:0000259" key="1">
    <source>
        <dbReference type="Pfam" id="PF12697"/>
    </source>
</evidence>
<gene>
    <name evidence="2" type="ORF">ETB97_002061</name>
</gene>
<protein>
    <recommendedName>
        <fullName evidence="1">AB hydrolase-1 domain-containing protein</fullName>
    </recommendedName>
</protein>
<dbReference type="Pfam" id="PF12697">
    <property type="entry name" value="Abhydrolase_6"/>
    <property type="match status" value="1"/>
</dbReference>
<dbReference type="PANTHER" id="PTHR37017:SF11">
    <property type="entry name" value="ESTERASE_LIPASE_THIOESTERASE DOMAIN-CONTAINING PROTEIN"/>
    <property type="match status" value="1"/>
</dbReference>
<dbReference type="InterPro" id="IPR029058">
    <property type="entry name" value="AB_hydrolase_fold"/>
</dbReference>
<proteinExistence type="predicted"/>
<dbReference type="InterPro" id="IPR052897">
    <property type="entry name" value="Sec-Metab_Biosynth_Hydrolase"/>
</dbReference>
<dbReference type="PANTHER" id="PTHR37017">
    <property type="entry name" value="AB HYDROLASE-1 DOMAIN-CONTAINING PROTEIN-RELATED"/>
    <property type="match status" value="1"/>
</dbReference>
<keyword evidence="3" id="KW-1185">Reference proteome</keyword>
<dbReference type="EMBL" id="SPNV01000142">
    <property type="protein sequence ID" value="KAF5860100.1"/>
    <property type="molecule type" value="Genomic_DNA"/>
</dbReference>
<dbReference type="Gene3D" id="3.40.50.1820">
    <property type="entry name" value="alpha/beta hydrolase"/>
    <property type="match status" value="1"/>
</dbReference>
<organism evidence="2 3">
    <name type="scientific">Petromyces alliaceus</name>
    <name type="common">Aspergillus alliaceus</name>
    <dbReference type="NCBI Taxonomy" id="209559"/>
    <lineage>
        <taxon>Eukaryota</taxon>
        <taxon>Fungi</taxon>
        <taxon>Dikarya</taxon>
        <taxon>Ascomycota</taxon>
        <taxon>Pezizomycotina</taxon>
        <taxon>Eurotiomycetes</taxon>
        <taxon>Eurotiomycetidae</taxon>
        <taxon>Eurotiales</taxon>
        <taxon>Aspergillaceae</taxon>
        <taxon>Aspergillus</taxon>
        <taxon>Aspergillus subgen. Circumdati</taxon>
    </lineage>
</organism>
<sequence>MVHLPSVGPVEYLADFSPDVAHIRAEVERIANSGRRIVVVAHSYGGVVSSEAIQGLDLVTRPKNGQSGGVAHLFLCCSFVISKGKSVISTFGGNNLPWWNISADRLALSPISPGEIFYVSTSEVQGAVARLKPHSYQTLHSPVTYAAWKHVPTTYLYCVKDNAIPFYVQKMMVEETAKGYPYPH</sequence>